<dbReference type="InterPro" id="IPR001182">
    <property type="entry name" value="FtsW/RodA"/>
</dbReference>
<keyword evidence="8" id="KW-0133">Cell shape</keyword>
<dbReference type="STRING" id="1307761.L21SP2_1159"/>
<evidence type="ECO:0000256" key="8">
    <source>
        <dbReference type="ARBA" id="ARBA00022960"/>
    </source>
</evidence>
<evidence type="ECO:0000256" key="6">
    <source>
        <dbReference type="ARBA" id="ARBA00022679"/>
    </source>
</evidence>
<feature type="transmembrane region" description="Helical" evidence="21">
    <location>
        <begin position="61"/>
        <end position="80"/>
    </location>
</feature>
<dbReference type="eggNOG" id="COG0772">
    <property type="taxonomic scope" value="Bacteria"/>
</dbReference>
<keyword evidence="5" id="KW-0328">Glycosyltransferase</keyword>
<feature type="transmembrane region" description="Helical" evidence="21">
    <location>
        <begin position="282"/>
        <end position="302"/>
    </location>
</feature>
<sequence>MAQGFQAEKIPKQSNGVDVILLASILLLLGTGLSMLFSASYYRADFLFNDPYHFIRSQSMYAALGVLAGLAVLAIPMNLLTRLIPPMIFLSIALMLLTFIPGVGVEYLGARRWIQLAGYTFQPAELVKLTLIVYLAYILGKKQDRLEDVVNSLLPPFIIVLLFVALIYLQNDFSSAMFLGFIGLTMFYIAGVRMRHFIALGFIVVPLGVILLLSREHRVIRLISFLEPEKDPSGAGYQVLASLSALRNGGFWGMGIGQGIRKLGGLPEAQSDFVFAVLGEELGFLGVSGVIVLFGLLAWRGYRIAVAQENPMYALLAYGITSALVLQAGVNMAVVSGMIPATGIPMPFFASGGSYLLITMILSGLLLKLSMQRSSTEEDGAEPREQAYG</sequence>
<dbReference type="InterPro" id="IPR013437">
    <property type="entry name" value="FtsW"/>
</dbReference>
<dbReference type="EC" id="2.4.99.28" evidence="19"/>
<feature type="transmembrane region" description="Helical" evidence="21">
    <location>
        <begin position="197"/>
        <end position="214"/>
    </location>
</feature>
<keyword evidence="10 21" id="KW-1133">Transmembrane helix</keyword>
<proteinExistence type="inferred from homology"/>
<keyword evidence="3" id="KW-1003">Cell membrane</keyword>
<dbReference type="Proteomes" id="UP000018680">
    <property type="component" value="Chromosome"/>
</dbReference>
<evidence type="ECO:0000256" key="4">
    <source>
        <dbReference type="ARBA" id="ARBA00022618"/>
    </source>
</evidence>
<feature type="transmembrane region" description="Helical" evidence="21">
    <location>
        <begin position="20"/>
        <end position="41"/>
    </location>
</feature>
<evidence type="ECO:0000256" key="21">
    <source>
        <dbReference type="SAM" id="Phobius"/>
    </source>
</evidence>
<feature type="transmembrane region" description="Helical" evidence="21">
    <location>
        <begin position="149"/>
        <end position="167"/>
    </location>
</feature>
<dbReference type="AlphaFoldDB" id="V5WFI3"/>
<evidence type="ECO:0000256" key="17">
    <source>
        <dbReference type="ARBA" id="ARBA00041185"/>
    </source>
</evidence>
<dbReference type="GO" id="GO:0051301">
    <property type="term" value="P:cell division"/>
    <property type="evidence" value="ECO:0007669"/>
    <property type="project" value="UniProtKB-KW"/>
</dbReference>
<evidence type="ECO:0000256" key="9">
    <source>
        <dbReference type="ARBA" id="ARBA00022984"/>
    </source>
</evidence>
<comment type="similarity">
    <text evidence="16">Belongs to the SEDS family. FtsW subfamily.</text>
</comment>
<dbReference type="GO" id="GO:0008955">
    <property type="term" value="F:peptidoglycan glycosyltransferase activity"/>
    <property type="evidence" value="ECO:0007669"/>
    <property type="project" value="UniProtKB-EC"/>
</dbReference>
<dbReference type="GO" id="GO:0008360">
    <property type="term" value="P:regulation of cell shape"/>
    <property type="evidence" value="ECO:0007669"/>
    <property type="project" value="UniProtKB-KW"/>
</dbReference>
<feature type="transmembrane region" description="Helical" evidence="21">
    <location>
        <begin position="116"/>
        <end position="137"/>
    </location>
</feature>
<evidence type="ECO:0000256" key="3">
    <source>
        <dbReference type="ARBA" id="ARBA00022475"/>
    </source>
</evidence>
<keyword evidence="6" id="KW-0808">Transferase</keyword>
<evidence type="ECO:0000256" key="12">
    <source>
        <dbReference type="ARBA" id="ARBA00023306"/>
    </source>
</evidence>
<dbReference type="KEGG" id="slr:L21SP2_1159"/>
<dbReference type="EMBL" id="CP006939">
    <property type="protein sequence ID" value="AHC14562.1"/>
    <property type="molecule type" value="Genomic_DNA"/>
</dbReference>
<dbReference type="PANTHER" id="PTHR30474:SF2">
    <property type="entry name" value="PEPTIDOGLYCAN GLYCOSYLTRANSFERASE FTSW-RELATED"/>
    <property type="match status" value="1"/>
</dbReference>
<evidence type="ECO:0000256" key="18">
    <source>
        <dbReference type="ARBA" id="ARBA00041418"/>
    </source>
</evidence>
<dbReference type="GO" id="GO:0005886">
    <property type="term" value="C:plasma membrane"/>
    <property type="evidence" value="ECO:0007669"/>
    <property type="project" value="UniProtKB-SubCell"/>
</dbReference>
<keyword evidence="13" id="KW-0961">Cell wall biogenesis/degradation</keyword>
<feature type="transmembrane region" description="Helical" evidence="21">
    <location>
        <begin position="173"/>
        <end position="190"/>
    </location>
</feature>
<evidence type="ECO:0000256" key="20">
    <source>
        <dbReference type="ARBA" id="ARBA00049902"/>
    </source>
</evidence>
<accession>V5WFI3</accession>
<evidence type="ECO:0000256" key="11">
    <source>
        <dbReference type="ARBA" id="ARBA00023136"/>
    </source>
</evidence>
<dbReference type="GO" id="GO:0015648">
    <property type="term" value="F:lipid-linked peptidoglycan transporter activity"/>
    <property type="evidence" value="ECO:0007669"/>
    <property type="project" value="TreeGrafter"/>
</dbReference>
<evidence type="ECO:0000256" key="19">
    <source>
        <dbReference type="ARBA" id="ARBA00044770"/>
    </source>
</evidence>
<keyword evidence="9" id="KW-0573">Peptidoglycan synthesis</keyword>
<comment type="pathway">
    <text evidence="2">Cell wall biogenesis; peptidoglycan biosynthesis.</text>
</comment>
<evidence type="ECO:0000256" key="13">
    <source>
        <dbReference type="ARBA" id="ARBA00023316"/>
    </source>
</evidence>
<evidence type="ECO:0000313" key="23">
    <source>
        <dbReference type="Proteomes" id="UP000018680"/>
    </source>
</evidence>
<keyword evidence="11 21" id="KW-0472">Membrane</keyword>
<dbReference type="NCBIfam" id="TIGR02614">
    <property type="entry name" value="ftsW"/>
    <property type="match status" value="1"/>
</dbReference>
<evidence type="ECO:0000256" key="14">
    <source>
        <dbReference type="ARBA" id="ARBA00032370"/>
    </source>
</evidence>
<evidence type="ECO:0000256" key="5">
    <source>
        <dbReference type="ARBA" id="ARBA00022676"/>
    </source>
</evidence>
<feature type="transmembrane region" description="Helical" evidence="21">
    <location>
        <begin position="87"/>
        <end position="110"/>
    </location>
</feature>
<keyword evidence="4 22" id="KW-0132">Cell division</keyword>
<dbReference type="Pfam" id="PF01098">
    <property type="entry name" value="FTSW_RODA_SPOVE"/>
    <property type="match status" value="1"/>
</dbReference>
<keyword evidence="7 21" id="KW-0812">Transmembrane</keyword>
<evidence type="ECO:0000256" key="15">
    <source>
        <dbReference type="ARBA" id="ARBA00033270"/>
    </source>
</evidence>
<evidence type="ECO:0000256" key="1">
    <source>
        <dbReference type="ARBA" id="ARBA00004651"/>
    </source>
</evidence>
<gene>
    <name evidence="22" type="ORF">L21SP2_1159</name>
</gene>
<dbReference type="HOGENOM" id="CLU_029243_0_1_12"/>
<dbReference type="GO" id="GO:0009252">
    <property type="term" value="P:peptidoglycan biosynthetic process"/>
    <property type="evidence" value="ECO:0007669"/>
    <property type="project" value="UniProtKB-KW"/>
</dbReference>
<evidence type="ECO:0000313" key="22">
    <source>
        <dbReference type="EMBL" id="AHC14562.1"/>
    </source>
</evidence>
<feature type="transmembrane region" description="Helical" evidence="21">
    <location>
        <begin position="314"/>
        <end position="334"/>
    </location>
</feature>
<name>V5WFI3_9SPIO</name>
<dbReference type="RefSeq" id="WP_024267486.1">
    <property type="nucleotide sequence ID" value="NC_023035.1"/>
</dbReference>
<organism evidence="22 23">
    <name type="scientific">Salinispira pacifica</name>
    <dbReference type="NCBI Taxonomy" id="1307761"/>
    <lineage>
        <taxon>Bacteria</taxon>
        <taxon>Pseudomonadati</taxon>
        <taxon>Spirochaetota</taxon>
        <taxon>Spirochaetia</taxon>
        <taxon>Spirochaetales</taxon>
        <taxon>Spirochaetaceae</taxon>
        <taxon>Salinispira</taxon>
    </lineage>
</organism>
<evidence type="ECO:0000256" key="2">
    <source>
        <dbReference type="ARBA" id="ARBA00004752"/>
    </source>
</evidence>
<protein>
    <recommendedName>
        <fullName evidence="17">Probable peptidoglycan glycosyltransferase FtsW</fullName>
        <ecNumber evidence="19">2.4.99.28</ecNumber>
    </recommendedName>
    <alternativeName>
        <fullName evidence="18">Cell division protein FtsW</fullName>
    </alternativeName>
    <alternativeName>
        <fullName evidence="15">Cell wall polymerase</fullName>
    </alternativeName>
    <alternativeName>
        <fullName evidence="14">Peptidoglycan polymerase</fullName>
    </alternativeName>
</protein>
<dbReference type="GO" id="GO:0032153">
    <property type="term" value="C:cell division site"/>
    <property type="evidence" value="ECO:0007669"/>
    <property type="project" value="TreeGrafter"/>
</dbReference>
<evidence type="ECO:0000256" key="16">
    <source>
        <dbReference type="ARBA" id="ARBA00038053"/>
    </source>
</evidence>
<dbReference type="PATRIC" id="fig|1307761.3.peg.1154"/>
<reference evidence="22 23" key="1">
    <citation type="journal article" date="2015" name="Stand. Genomic Sci.">
        <title>Complete genome sequence and description of Salinispira pacifica gen. nov., sp. nov., a novel spirochaete isolated form a hypersaline microbial mat.</title>
        <authorList>
            <person name="Ben Hania W."/>
            <person name="Joseph M."/>
            <person name="Schumann P."/>
            <person name="Bunk B."/>
            <person name="Fiebig A."/>
            <person name="Sproer C."/>
            <person name="Klenk H.P."/>
            <person name="Fardeau M.L."/>
            <person name="Spring S."/>
        </authorList>
    </citation>
    <scope>NUCLEOTIDE SEQUENCE [LARGE SCALE GENOMIC DNA]</scope>
    <source>
        <strain evidence="22 23">L21-RPul-D2</strain>
    </source>
</reference>
<keyword evidence="12" id="KW-0131">Cell cycle</keyword>
<dbReference type="GO" id="GO:0071555">
    <property type="term" value="P:cell wall organization"/>
    <property type="evidence" value="ECO:0007669"/>
    <property type="project" value="UniProtKB-KW"/>
</dbReference>
<comment type="subcellular location">
    <subcellularLocation>
        <location evidence="1">Cell membrane</location>
        <topology evidence="1">Multi-pass membrane protein</topology>
    </subcellularLocation>
</comment>
<dbReference type="PANTHER" id="PTHR30474">
    <property type="entry name" value="CELL CYCLE PROTEIN"/>
    <property type="match status" value="1"/>
</dbReference>
<keyword evidence="23" id="KW-1185">Reference proteome</keyword>
<comment type="catalytic activity">
    <reaction evidence="20">
        <text>[GlcNAc-(1-&gt;4)-Mur2Ac(oyl-L-Ala-gamma-D-Glu-L-Lys-D-Ala-D-Ala)](n)-di-trans,octa-cis-undecaprenyl diphosphate + beta-D-GlcNAc-(1-&gt;4)-Mur2Ac(oyl-L-Ala-gamma-D-Glu-L-Lys-D-Ala-D-Ala)-di-trans,octa-cis-undecaprenyl diphosphate = [GlcNAc-(1-&gt;4)-Mur2Ac(oyl-L-Ala-gamma-D-Glu-L-Lys-D-Ala-D-Ala)](n+1)-di-trans,octa-cis-undecaprenyl diphosphate + di-trans,octa-cis-undecaprenyl diphosphate + H(+)</text>
        <dbReference type="Rhea" id="RHEA:23708"/>
        <dbReference type="Rhea" id="RHEA-COMP:9602"/>
        <dbReference type="Rhea" id="RHEA-COMP:9603"/>
        <dbReference type="ChEBI" id="CHEBI:15378"/>
        <dbReference type="ChEBI" id="CHEBI:58405"/>
        <dbReference type="ChEBI" id="CHEBI:60033"/>
        <dbReference type="ChEBI" id="CHEBI:78435"/>
        <dbReference type="EC" id="2.4.99.28"/>
    </reaction>
</comment>
<evidence type="ECO:0000256" key="7">
    <source>
        <dbReference type="ARBA" id="ARBA00022692"/>
    </source>
</evidence>
<evidence type="ECO:0000256" key="10">
    <source>
        <dbReference type="ARBA" id="ARBA00022989"/>
    </source>
</evidence>
<feature type="transmembrane region" description="Helical" evidence="21">
    <location>
        <begin position="346"/>
        <end position="367"/>
    </location>
</feature>